<proteinExistence type="predicted"/>
<dbReference type="EMBL" id="KB103137">
    <property type="protein sequence ID" value="ELK34587.1"/>
    <property type="molecule type" value="Genomic_DNA"/>
</dbReference>
<dbReference type="AlphaFoldDB" id="L5M8D0"/>
<protein>
    <submittedName>
        <fullName evidence="2">Uncharacterized protein</fullName>
    </submittedName>
</protein>
<dbReference type="Proteomes" id="UP000010556">
    <property type="component" value="Unassembled WGS sequence"/>
</dbReference>
<dbReference type="InterPro" id="IPR037073">
    <property type="entry name" value="Nuc_rcpt_coact_CREBbp_sf"/>
</dbReference>
<feature type="region of interest" description="Disordered" evidence="1">
    <location>
        <begin position="1"/>
        <end position="31"/>
    </location>
</feature>
<evidence type="ECO:0000256" key="1">
    <source>
        <dbReference type="SAM" id="MobiDB-lite"/>
    </source>
</evidence>
<name>L5M8D0_MYODS</name>
<organism evidence="2 3">
    <name type="scientific">Myotis davidii</name>
    <name type="common">David's myotis</name>
    <dbReference type="NCBI Taxonomy" id="225400"/>
    <lineage>
        <taxon>Eukaryota</taxon>
        <taxon>Metazoa</taxon>
        <taxon>Chordata</taxon>
        <taxon>Craniata</taxon>
        <taxon>Vertebrata</taxon>
        <taxon>Euteleostomi</taxon>
        <taxon>Mammalia</taxon>
        <taxon>Eutheria</taxon>
        <taxon>Laurasiatheria</taxon>
        <taxon>Chiroptera</taxon>
        <taxon>Yangochiroptera</taxon>
        <taxon>Vespertilionidae</taxon>
        <taxon>Myotis</taxon>
    </lineage>
</organism>
<keyword evidence="3" id="KW-1185">Reference proteome</keyword>
<evidence type="ECO:0000313" key="2">
    <source>
        <dbReference type="EMBL" id="ELK34587.1"/>
    </source>
</evidence>
<feature type="region of interest" description="Disordered" evidence="1">
    <location>
        <begin position="159"/>
        <end position="183"/>
    </location>
</feature>
<gene>
    <name evidence="2" type="ORF">MDA_GLEAN10005149</name>
</gene>
<accession>L5M8D0</accession>
<dbReference type="Gene3D" id="1.10.1630.10">
    <property type="entry name" value="Nuclear receptor coactivator, CREB-bp-like, interlocking domain"/>
    <property type="match status" value="1"/>
</dbReference>
<evidence type="ECO:0000313" key="3">
    <source>
        <dbReference type="Proteomes" id="UP000010556"/>
    </source>
</evidence>
<sequence>MSPAGFSSVARTQPPPVCTGKPTNQMPAPLPLPGPSAAMEAPGRWHVRRSSGSICTGCAPTTLCPCGTVTPESQMARLHVRLSSGSICTGCAPTTLCPCGTVTPESQMAPMGLNVTQPGQWACCSAPRPPAVAAGTHRPATAHVGHAQTRDVYADPRCSHIRASHPGPAGPAVDPEVSQLPQRQHVLNIPKSNPRLMADLIK</sequence>
<reference evidence="3" key="1">
    <citation type="journal article" date="2013" name="Science">
        <title>Comparative analysis of bat genomes provides insight into the evolution of flight and immunity.</title>
        <authorList>
            <person name="Zhang G."/>
            <person name="Cowled C."/>
            <person name="Shi Z."/>
            <person name="Huang Z."/>
            <person name="Bishop-Lilly K.A."/>
            <person name="Fang X."/>
            <person name="Wynne J.W."/>
            <person name="Xiong Z."/>
            <person name="Baker M.L."/>
            <person name="Zhao W."/>
            <person name="Tachedjian M."/>
            <person name="Zhu Y."/>
            <person name="Zhou P."/>
            <person name="Jiang X."/>
            <person name="Ng J."/>
            <person name="Yang L."/>
            <person name="Wu L."/>
            <person name="Xiao J."/>
            <person name="Feng Y."/>
            <person name="Chen Y."/>
            <person name="Sun X."/>
            <person name="Zhang Y."/>
            <person name="Marsh G.A."/>
            <person name="Crameri G."/>
            <person name="Broder C.C."/>
            <person name="Frey K.G."/>
            <person name="Wang L.F."/>
            <person name="Wang J."/>
        </authorList>
    </citation>
    <scope>NUCLEOTIDE SEQUENCE [LARGE SCALE GENOMIC DNA]</scope>
</reference>